<dbReference type="PROSITE" id="PS50893">
    <property type="entry name" value="ABC_TRANSPORTER_2"/>
    <property type="match status" value="1"/>
</dbReference>
<dbReference type="InterPro" id="IPR003593">
    <property type="entry name" value="AAA+_ATPase"/>
</dbReference>
<evidence type="ECO:0000256" key="6">
    <source>
        <dbReference type="ARBA" id="ARBA00022840"/>
    </source>
</evidence>
<dbReference type="InterPro" id="IPR039421">
    <property type="entry name" value="Type_1_exporter"/>
</dbReference>
<dbReference type="InterPro" id="IPR027417">
    <property type="entry name" value="P-loop_NTPase"/>
</dbReference>
<keyword evidence="13" id="KW-1185">Reference proteome</keyword>
<dbReference type="GO" id="GO:0005524">
    <property type="term" value="F:ATP binding"/>
    <property type="evidence" value="ECO:0007669"/>
    <property type="project" value="UniProtKB-KW"/>
</dbReference>
<dbReference type="Pfam" id="PF00664">
    <property type="entry name" value="ABC_membrane"/>
    <property type="match status" value="1"/>
</dbReference>
<dbReference type="Pfam" id="PF00005">
    <property type="entry name" value="ABC_tran"/>
    <property type="match status" value="1"/>
</dbReference>
<keyword evidence="5" id="KW-0547">Nucleotide-binding</keyword>
<dbReference type="SUPFAM" id="SSF52540">
    <property type="entry name" value="P-loop containing nucleoside triphosphate hydrolases"/>
    <property type="match status" value="1"/>
</dbReference>
<dbReference type="PANTHER" id="PTHR43394">
    <property type="entry name" value="ATP-DEPENDENT PERMEASE MDL1, MITOCHONDRIAL"/>
    <property type="match status" value="1"/>
</dbReference>
<dbReference type="PROSITE" id="PS50929">
    <property type="entry name" value="ABC_TM1F"/>
    <property type="match status" value="1"/>
</dbReference>
<dbReference type="SUPFAM" id="SSF90123">
    <property type="entry name" value="ABC transporter transmembrane region"/>
    <property type="match status" value="1"/>
</dbReference>
<dbReference type="PROSITE" id="PS00211">
    <property type="entry name" value="ABC_TRANSPORTER_1"/>
    <property type="match status" value="1"/>
</dbReference>
<dbReference type="EMBL" id="QMFB01000046">
    <property type="protein sequence ID" value="RAV09940.1"/>
    <property type="molecule type" value="Genomic_DNA"/>
</dbReference>
<feature type="transmembrane region" description="Helical" evidence="9">
    <location>
        <begin position="77"/>
        <end position="98"/>
    </location>
</feature>
<dbReference type="GO" id="GO:0015421">
    <property type="term" value="F:ABC-type oligopeptide transporter activity"/>
    <property type="evidence" value="ECO:0007669"/>
    <property type="project" value="TreeGrafter"/>
</dbReference>
<evidence type="ECO:0000256" key="8">
    <source>
        <dbReference type="ARBA" id="ARBA00023136"/>
    </source>
</evidence>
<dbReference type="PANTHER" id="PTHR43394:SF1">
    <property type="entry name" value="ATP-BINDING CASSETTE SUB-FAMILY B MEMBER 10, MITOCHONDRIAL"/>
    <property type="match status" value="1"/>
</dbReference>
<evidence type="ECO:0008006" key="14">
    <source>
        <dbReference type="Google" id="ProtNLM"/>
    </source>
</evidence>
<evidence type="ECO:0000313" key="13">
    <source>
        <dbReference type="Proteomes" id="UP000250369"/>
    </source>
</evidence>
<dbReference type="Gene3D" id="3.40.50.300">
    <property type="entry name" value="P-loop containing nucleotide triphosphate hydrolases"/>
    <property type="match status" value="1"/>
</dbReference>
<comment type="subcellular location">
    <subcellularLocation>
        <location evidence="1">Cell membrane</location>
        <topology evidence="1">Multi-pass membrane protein</topology>
    </subcellularLocation>
</comment>
<comment type="caution">
    <text evidence="12">The sequence shown here is derived from an EMBL/GenBank/DDBJ whole genome shotgun (WGS) entry which is preliminary data.</text>
</comment>
<keyword evidence="3" id="KW-1003">Cell membrane</keyword>
<evidence type="ECO:0000256" key="1">
    <source>
        <dbReference type="ARBA" id="ARBA00004651"/>
    </source>
</evidence>
<dbReference type="Proteomes" id="UP000250369">
    <property type="component" value="Unassembled WGS sequence"/>
</dbReference>
<keyword evidence="6" id="KW-0067">ATP-binding</keyword>
<proteinExistence type="predicted"/>
<feature type="domain" description="ABC transporter" evidence="10">
    <location>
        <begin position="353"/>
        <end position="586"/>
    </location>
</feature>
<feature type="domain" description="ABC transmembrane type-1" evidence="11">
    <location>
        <begin position="49"/>
        <end position="302"/>
    </location>
</feature>
<keyword evidence="2" id="KW-0813">Transport</keyword>
<keyword evidence="4 9" id="KW-0812">Transmembrane</keyword>
<dbReference type="InterPro" id="IPR003439">
    <property type="entry name" value="ABC_transporter-like_ATP-bd"/>
</dbReference>
<evidence type="ECO:0000256" key="7">
    <source>
        <dbReference type="ARBA" id="ARBA00022989"/>
    </source>
</evidence>
<accession>A0A329LRZ5</accession>
<evidence type="ECO:0000256" key="3">
    <source>
        <dbReference type="ARBA" id="ARBA00022475"/>
    </source>
</evidence>
<feature type="transmembrane region" description="Helical" evidence="9">
    <location>
        <begin position="156"/>
        <end position="173"/>
    </location>
</feature>
<dbReference type="AlphaFoldDB" id="A0A329LRZ5"/>
<sequence>MPIRLEVSAMKTSMTPSPLADNRHAAAGYARKYFLPYWLNVVLILMKNMIGALLHIIPPFLSKYVLETVLPQQNWNLLIVVCICMVVAPITGSIMIIWENMWGRFMLTLSGKGRADLYNGIQHRPLEWLRHNRIGDLLTRILDDTHFITGMVNGHLGFMLFHVVTIIVGSSILLALQPLLASVVLILWALQAWMMSSYGRQIKRKAADTARHNSVVSETLRELVSGAAFIKSAGQEAKALRKVKECLRQEWEHTSRGIVAEHRVRLVNAVLNAAVLVLMYTAGGWLVLKESITVGSLVAFIAVYNWLRPFGMSMIDMTLTTLKIWPSFDRITEIAFSPAPPHEGVTPNGIVTLEVKGIAFRHGNRAVLNDISFQVKPGAIISIVGHRGSGKSTLADLLLRLREPESGSISLNGTPLADIDSAWLRRSVLCVTQDVLLRSGTILDNILYGSEESEPETIREAIRIAELEEWVSRLPDCLQTRVGEQALQISGGERQRISIARALLRRPAILILDEATSALDQGTERRLLTRLIENMKGTTFLFITHRLDIALRSDEILVMNEGRLVERGTHYELIRHPGIYRELWKEQDKR</sequence>
<protein>
    <recommendedName>
        <fullName evidence="14">ABC transporter ATP-binding protein</fullName>
    </recommendedName>
</protein>
<dbReference type="FunFam" id="3.40.50.300:FF:000221">
    <property type="entry name" value="Multidrug ABC transporter ATP-binding protein"/>
    <property type="match status" value="1"/>
</dbReference>
<feature type="transmembrane region" description="Helical" evidence="9">
    <location>
        <begin position="179"/>
        <end position="196"/>
    </location>
</feature>
<evidence type="ECO:0000259" key="10">
    <source>
        <dbReference type="PROSITE" id="PS50893"/>
    </source>
</evidence>
<evidence type="ECO:0000313" key="12">
    <source>
        <dbReference type="EMBL" id="RAV09940.1"/>
    </source>
</evidence>
<evidence type="ECO:0000256" key="5">
    <source>
        <dbReference type="ARBA" id="ARBA00022741"/>
    </source>
</evidence>
<feature type="transmembrane region" description="Helical" evidence="9">
    <location>
        <begin position="37"/>
        <end position="57"/>
    </location>
</feature>
<keyword evidence="8 9" id="KW-0472">Membrane</keyword>
<reference evidence="12 13" key="1">
    <citation type="journal article" date="2009" name="Int. J. Syst. Evol. Microbiol.">
        <title>Paenibacillus contaminans sp. nov., isolated from a contaminated laboratory plate.</title>
        <authorList>
            <person name="Chou J.H."/>
            <person name="Lee J.H."/>
            <person name="Lin M.C."/>
            <person name="Chang P.S."/>
            <person name="Arun A.B."/>
            <person name="Young C.C."/>
            <person name="Chen W.M."/>
        </authorList>
    </citation>
    <scope>NUCLEOTIDE SEQUENCE [LARGE SCALE GENOMIC DNA]</scope>
    <source>
        <strain evidence="12 13">CKOBP-6</strain>
    </source>
</reference>
<dbReference type="InterPro" id="IPR017871">
    <property type="entry name" value="ABC_transporter-like_CS"/>
</dbReference>
<dbReference type="InterPro" id="IPR011527">
    <property type="entry name" value="ABC1_TM_dom"/>
</dbReference>
<gene>
    <name evidence="12" type="ORF">DQG23_38830</name>
</gene>
<keyword evidence="7 9" id="KW-1133">Transmembrane helix</keyword>
<dbReference type="Gene3D" id="1.20.1560.10">
    <property type="entry name" value="ABC transporter type 1, transmembrane domain"/>
    <property type="match status" value="1"/>
</dbReference>
<dbReference type="GO" id="GO:0005886">
    <property type="term" value="C:plasma membrane"/>
    <property type="evidence" value="ECO:0007669"/>
    <property type="project" value="UniProtKB-SubCell"/>
</dbReference>
<dbReference type="SMART" id="SM00382">
    <property type="entry name" value="AAA"/>
    <property type="match status" value="1"/>
</dbReference>
<evidence type="ECO:0000256" key="9">
    <source>
        <dbReference type="SAM" id="Phobius"/>
    </source>
</evidence>
<evidence type="ECO:0000256" key="2">
    <source>
        <dbReference type="ARBA" id="ARBA00022448"/>
    </source>
</evidence>
<dbReference type="InterPro" id="IPR036640">
    <property type="entry name" value="ABC1_TM_sf"/>
</dbReference>
<dbReference type="CDD" id="cd07346">
    <property type="entry name" value="ABC_6TM_exporters"/>
    <property type="match status" value="1"/>
</dbReference>
<feature type="transmembrane region" description="Helical" evidence="9">
    <location>
        <begin position="291"/>
        <end position="307"/>
    </location>
</feature>
<evidence type="ECO:0000256" key="4">
    <source>
        <dbReference type="ARBA" id="ARBA00022692"/>
    </source>
</evidence>
<dbReference type="GO" id="GO:0016887">
    <property type="term" value="F:ATP hydrolysis activity"/>
    <property type="evidence" value="ECO:0007669"/>
    <property type="project" value="InterPro"/>
</dbReference>
<organism evidence="12 13">
    <name type="scientific">Paenibacillus contaminans</name>
    <dbReference type="NCBI Taxonomy" id="450362"/>
    <lineage>
        <taxon>Bacteria</taxon>
        <taxon>Bacillati</taxon>
        <taxon>Bacillota</taxon>
        <taxon>Bacilli</taxon>
        <taxon>Bacillales</taxon>
        <taxon>Paenibacillaceae</taxon>
        <taxon>Paenibacillus</taxon>
    </lineage>
</organism>
<feature type="transmembrane region" description="Helical" evidence="9">
    <location>
        <begin position="266"/>
        <end position="285"/>
    </location>
</feature>
<evidence type="ECO:0000259" key="11">
    <source>
        <dbReference type="PROSITE" id="PS50929"/>
    </source>
</evidence>
<name>A0A329LRZ5_9BACL</name>